<comment type="catalytic activity">
    <reaction evidence="10">
        <text>Cd(2+)(in) + ATP + H2O = Cd(2+)(out) + ADP + phosphate + H(+)</text>
        <dbReference type="Rhea" id="RHEA:12132"/>
        <dbReference type="ChEBI" id="CHEBI:15377"/>
        <dbReference type="ChEBI" id="CHEBI:15378"/>
        <dbReference type="ChEBI" id="CHEBI:30616"/>
        <dbReference type="ChEBI" id="CHEBI:43474"/>
        <dbReference type="ChEBI" id="CHEBI:48775"/>
        <dbReference type="ChEBI" id="CHEBI:456216"/>
        <dbReference type="EC" id="7.2.2.21"/>
    </reaction>
</comment>
<dbReference type="Gene3D" id="2.70.150.10">
    <property type="entry name" value="Calcium-transporting ATPase, cytoplasmic transduction domain A"/>
    <property type="match status" value="1"/>
</dbReference>
<evidence type="ECO:0000256" key="3">
    <source>
        <dbReference type="ARBA" id="ARBA00022539"/>
    </source>
</evidence>
<gene>
    <name evidence="13" type="ORF">SAMN05216454_10949</name>
</gene>
<evidence type="ECO:0000256" key="8">
    <source>
        <dbReference type="ARBA" id="ARBA00023136"/>
    </source>
</evidence>
<dbReference type="InterPro" id="IPR023214">
    <property type="entry name" value="HAD_sf"/>
</dbReference>
<dbReference type="GO" id="GO:0008551">
    <property type="term" value="F:P-type cadmium transporter activity"/>
    <property type="evidence" value="ECO:0007669"/>
    <property type="project" value="UniProtKB-EC"/>
</dbReference>
<dbReference type="GO" id="GO:0005886">
    <property type="term" value="C:plasma membrane"/>
    <property type="evidence" value="ECO:0007669"/>
    <property type="project" value="UniProtKB-SubCell"/>
</dbReference>
<evidence type="ECO:0000256" key="7">
    <source>
        <dbReference type="ARBA" id="ARBA00022989"/>
    </source>
</evidence>
<keyword evidence="3" id="KW-0104">Cadmium</keyword>
<evidence type="ECO:0000256" key="11">
    <source>
        <dbReference type="RuleBase" id="RU362081"/>
    </source>
</evidence>
<evidence type="ECO:0000259" key="12">
    <source>
        <dbReference type="Pfam" id="PF00122"/>
    </source>
</evidence>
<comment type="subcellular location">
    <subcellularLocation>
        <location evidence="11">Cell membrane</location>
    </subcellularLocation>
    <subcellularLocation>
        <location evidence="1">Membrane</location>
        <topology evidence="1">Multi-pass membrane protein</topology>
    </subcellularLocation>
</comment>
<sequence length="675" mass="73704">MDVVYNPKDTKKEDSCSCGEHNSCSCSGHEHHGEKVSNVNNIGRKQKEKTRFSEMPKEKRKLIMIITAIFFYGAGILANQFGVQKSVYIALLAIAYIVAGKDVFKAVFKNISRGNFLDENFLMTIATIGAVLIGEYPEAVGVMLFYNIGEYFESRAVNKSRKNIEELMNIKPEIAYVIENGEIVEKDPDDISVGEHIIVKVGDKVPLDGVIVKGKSRFDTSAITGESVLKSIGEGEEITSGIINKNAVVEVEVTKEFSDSTVSKILDLVENSVSKKAKTENFITVFARYYTPIVVALAVAVVLIPTFVLGQDLSTWLYRGLIFLVVSCPCALVLSIPLSYFSGIGVSSKNGILVKGSNYIEALKNVDTVLMDKTGTITKGVFEVSKVNVNGDFSEDELLKYAAIAESRSSHPIANSITAYCKGKVDIDISKIEEYEEISAHGIRLIYDGIEILAGNDRLMKSKNIKFNEIFAATTKVYIAVNGIFCGSIEISDKIKPGMKNTIKEMKSVGIKNIVMLTGDSKEVAEEVANEIGIDRYYSELLPNDKVDIVEKLMSENSESSKTAFIGDGINDAPVIARADVGISMGGLGSDAAIEASDVVFMTDEVSKIVPAIEIARKTNTIVWQNIIFAIGVKVLVLILSVLGLTNMWVAIFADVGVTILAVINSLRILKYNKK</sequence>
<dbReference type="SFLD" id="SFLDF00027">
    <property type="entry name" value="p-type_atpase"/>
    <property type="match status" value="1"/>
</dbReference>
<keyword evidence="11" id="KW-0067">ATP-binding</keyword>
<evidence type="ECO:0000256" key="2">
    <source>
        <dbReference type="ARBA" id="ARBA00006024"/>
    </source>
</evidence>
<dbReference type="Proteomes" id="UP000199512">
    <property type="component" value="Unassembled WGS sequence"/>
</dbReference>
<feature type="transmembrane region" description="Helical" evidence="11">
    <location>
        <begin position="649"/>
        <end position="670"/>
    </location>
</feature>
<protein>
    <recommendedName>
        <fullName evidence="9">Cd(2+)-exporting ATPase</fullName>
        <ecNumber evidence="9">7.2.2.21</ecNumber>
    </recommendedName>
</protein>
<dbReference type="Pfam" id="PF00702">
    <property type="entry name" value="Hydrolase"/>
    <property type="match status" value="1"/>
</dbReference>
<proteinExistence type="inferred from homology"/>
<evidence type="ECO:0000256" key="10">
    <source>
        <dbReference type="ARBA" id="ARBA00049338"/>
    </source>
</evidence>
<feature type="domain" description="P-type ATPase A" evidence="12">
    <location>
        <begin position="170"/>
        <end position="270"/>
    </location>
</feature>
<dbReference type="GO" id="GO:0046872">
    <property type="term" value="F:metal ion binding"/>
    <property type="evidence" value="ECO:0007669"/>
    <property type="project" value="UniProtKB-KW"/>
</dbReference>
<dbReference type="GO" id="GO:0016887">
    <property type="term" value="F:ATP hydrolysis activity"/>
    <property type="evidence" value="ECO:0007669"/>
    <property type="project" value="InterPro"/>
</dbReference>
<dbReference type="NCBIfam" id="TIGR01525">
    <property type="entry name" value="ATPase-IB_hvy"/>
    <property type="match status" value="1"/>
</dbReference>
<feature type="transmembrane region" description="Helical" evidence="11">
    <location>
        <begin position="87"/>
        <end position="104"/>
    </location>
</feature>
<dbReference type="EMBL" id="FODF01000009">
    <property type="protein sequence ID" value="SEN72325.1"/>
    <property type="molecule type" value="Genomic_DNA"/>
</dbReference>
<dbReference type="SUPFAM" id="SSF81665">
    <property type="entry name" value="Calcium ATPase, transmembrane domain M"/>
    <property type="match status" value="1"/>
</dbReference>
<dbReference type="EC" id="7.2.2.21" evidence="9"/>
<dbReference type="SFLD" id="SFLDS00003">
    <property type="entry name" value="Haloacid_Dehalogenase"/>
    <property type="match status" value="1"/>
</dbReference>
<dbReference type="InterPro" id="IPR059000">
    <property type="entry name" value="ATPase_P-type_domA"/>
</dbReference>
<evidence type="ECO:0000313" key="13">
    <source>
        <dbReference type="EMBL" id="SEN72325.1"/>
    </source>
</evidence>
<dbReference type="NCBIfam" id="TIGR01494">
    <property type="entry name" value="ATPase_P-type"/>
    <property type="match status" value="1"/>
</dbReference>
<dbReference type="SFLD" id="SFLDG00002">
    <property type="entry name" value="C1.7:_P-type_atpase_like"/>
    <property type="match status" value="1"/>
</dbReference>
<comment type="similarity">
    <text evidence="2 11">Belongs to the cation transport ATPase (P-type) (TC 3.A.3) family. Type IB subfamily.</text>
</comment>
<dbReference type="PANTHER" id="PTHR48085">
    <property type="entry name" value="CADMIUM/ZINC-TRANSPORTING ATPASE HMA2-RELATED"/>
    <property type="match status" value="1"/>
</dbReference>
<evidence type="ECO:0000313" key="14">
    <source>
        <dbReference type="Proteomes" id="UP000199512"/>
    </source>
</evidence>
<dbReference type="STRING" id="215200.SAMN05216454_10949"/>
<reference evidence="13 14" key="1">
    <citation type="submission" date="2016-10" db="EMBL/GenBank/DDBJ databases">
        <authorList>
            <person name="de Groot N.N."/>
        </authorList>
    </citation>
    <scope>NUCLEOTIDE SEQUENCE [LARGE SCALE GENOMIC DNA]</scope>
    <source>
        <strain evidence="13 14">Calf135</strain>
    </source>
</reference>
<dbReference type="SUPFAM" id="SSF81653">
    <property type="entry name" value="Calcium ATPase, transduction domain A"/>
    <property type="match status" value="1"/>
</dbReference>
<evidence type="ECO:0000256" key="9">
    <source>
        <dbReference type="ARBA" id="ARBA00039103"/>
    </source>
</evidence>
<feature type="transmembrane region" description="Helical" evidence="11">
    <location>
        <begin position="62"/>
        <end position="81"/>
    </location>
</feature>
<dbReference type="Gene3D" id="3.40.1110.10">
    <property type="entry name" value="Calcium-transporting ATPase, cytoplasmic domain N"/>
    <property type="match status" value="1"/>
</dbReference>
<dbReference type="InterPro" id="IPR001757">
    <property type="entry name" value="P_typ_ATPase"/>
</dbReference>
<dbReference type="InterPro" id="IPR044492">
    <property type="entry name" value="P_typ_ATPase_HD_dom"/>
</dbReference>
<organism evidence="13 14">
    <name type="scientific">Peptostreptococcus russellii</name>
    <dbReference type="NCBI Taxonomy" id="215200"/>
    <lineage>
        <taxon>Bacteria</taxon>
        <taxon>Bacillati</taxon>
        <taxon>Bacillota</taxon>
        <taxon>Clostridia</taxon>
        <taxon>Peptostreptococcales</taxon>
        <taxon>Peptostreptococcaceae</taxon>
        <taxon>Peptostreptococcus</taxon>
    </lineage>
</organism>
<evidence type="ECO:0000256" key="4">
    <source>
        <dbReference type="ARBA" id="ARBA00022692"/>
    </source>
</evidence>
<accession>A0A1H8IW01</accession>
<evidence type="ECO:0000256" key="5">
    <source>
        <dbReference type="ARBA" id="ARBA00022723"/>
    </source>
</evidence>
<keyword evidence="7 11" id="KW-1133">Transmembrane helix</keyword>
<dbReference type="InterPro" id="IPR023299">
    <property type="entry name" value="ATPase_P-typ_cyto_dom_N"/>
</dbReference>
<dbReference type="SUPFAM" id="SSF56784">
    <property type="entry name" value="HAD-like"/>
    <property type="match status" value="1"/>
</dbReference>
<keyword evidence="6" id="KW-1278">Translocase</keyword>
<keyword evidence="4 11" id="KW-0812">Transmembrane</keyword>
<dbReference type="GO" id="GO:0005524">
    <property type="term" value="F:ATP binding"/>
    <property type="evidence" value="ECO:0007669"/>
    <property type="project" value="UniProtKB-UniRule"/>
</dbReference>
<feature type="transmembrane region" description="Helical" evidence="11">
    <location>
        <begin position="316"/>
        <end position="341"/>
    </location>
</feature>
<dbReference type="InterPro" id="IPR027256">
    <property type="entry name" value="P-typ_ATPase_IB"/>
</dbReference>
<dbReference type="RefSeq" id="WP_330386693.1">
    <property type="nucleotide sequence ID" value="NZ_CAUWDX010000011.1"/>
</dbReference>
<dbReference type="PRINTS" id="PR00941">
    <property type="entry name" value="CDATPASE"/>
</dbReference>
<dbReference type="AlphaFoldDB" id="A0A1H8IW01"/>
<keyword evidence="11" id="KW-1003">Cell membrane</keyword>
<name>A0A1H8IW01_9FIRM</name>
<dbReference type="PRINTS" id="PR00119">
    <property type="entry name" value="CATATPASE"/>
</dbReference>
<dbReference type="InterPro" id="IPR023298">
    <property type="entry name" value="ATPase_P-typ_TM_dom_sf"/>
</dbReference>
<dbReference type="PANTHER" id="PTHR48085:SF5">
    <property type="entry name" value="CADMIUM_ZINC-TRANSPORTING ATPASE HMA4-RELATED"/>
    <property type="match status" value="1"/>
</dbReference>
<dbReference type="Pfam" id="PF00122">
    <property type="entry name" value="E1-E2_ATPase"/>
    <property type="match status" value="1"/>
</dbReference>
<dbReference type="InterPro" id="IPR051014">
    <property type="entry name" value="Cation_Transport_ATPase_IB"/>
</dbReference>
<keyword evidence="5 11" id="KW-0479">Metal-binding</keyword>
<dbReference type="NCBIfam" id="TIGR01512">
    <property type="entry name" value="ATPase-IB2_Cd"/>
    <property type="match status" value="1"/>
</dbReference>
<dbReference type="InterPro" id="IPR036412">
    <property type="entry name" value="HAD-like_sf"/>
</dbReference>
<keyword evidence="8 11" id="KW-0472">Membrane</keyword>
<dbReference type="InterPro" id="IPR008250">
    <property type="entry name" value="ATPase_P-typ_transduc_dom_A_sf"/>
</dbReference>
<keyword evidence="14" id="KW-1185">Reference proteome</keyword>
<keyword evidence="11" id="KW-0547">Nucleotide-binding</keyword>
<evidence type="ECO:0000256" key="6">
    <source>
        <dbReference type="ARBA" id="ARBA00022967"/>
    </source>
</evidence>
<evidence type="ECO:0000256" key="1">
    <source>
        <dbReference type="ARBA" id="ARBA00004141"/>
    </source>
</evidence>
<dbReference type="Gene3D" id="3.40.50.1000">
    <property type="entry name" value="HAD superfamily/HAD-like"/>
    <property type="match status" value="1"/>
</dbReference>
<dbReference type="InterPro" id="IPR018303">
    <property type="entry name" value="ATPase_P-typ_P_site"/>
</dbReference>
<dbReference type="PROSITE" id="PS00154">
    <property type="entry name" value="ATPASE_E1_E2"/>
    <property type="match status" value="1"/>
</dbReference>
<feature type="transmembrane region" description="Helical" evidence="11">
    <location>
        <begin position="623"/>
        <end position="643"/>
    </location>
</feature>
<feature type="transmembrane region" description="Helical" evidence="11">
    <location>
        <begin position="289"/>
        <end position="310"/>
    </location>
</feature>